<proteinExistence type="predicted"/>
<name>A0A382PJ35_9ZZZZ</name>
<reference evidence="1" key="1">
    <citation type="submission" date="2018-05" db="EMBL/GenBank/DDBJ databases">
        <authorList>
            <person name="Lanie J.A."/>
            <person name="Ng W.-L."/>
            <person name="Kazmierczak K.M."/>
            <person name="Andrzejewski T.M."/>
            <person name="Davidsen T.M."/>
            <person name="Wayne K.J."/>
            <person name="Tettelin H."/>
            <person name="Glass J.I."/>
            <person name="Rusch D."/>
            <person name="Podicherti R."/>
            <person name="Tsui H.-C.T."/>
            <person name="Winkler M.E."/>
        </authorList>
    </citation>
    <scope>NUCLEOTIDE SEQUENCE</scope>
</reference>
<gene>
    <name evidence="1" type="ORF">METZ01_LOCUS326248</name>
</gene>
<accession>A0A382PJ35</accession>
<evidence type="ECO:0000313" key="1">
    <source>
        <dbReference type="EMBL" id="SVC73394.1"/>
    </source>
</evidence>
<organism evidence="1">
    <name type="scientific">marine metagenome</name>
    <dbReference type="NCBI Taxonomy" id="408172"/>
    <lineage>
        <taxon>unclassified sequences</taxon>
        <taxon>metagenomes</taxon>
        <taxon>ecological metagenomes</taxon>
    </lineage>
</organism>
<sequence length="72" mass="8385">MNTKFDRFFSKVGGRFATLTLREGRDNKDYCAKFVNASPRYITFNDVSTNEDRKVSLDRVMYARCGSARYRA</sequence>
<dbReference type="AlphaFoldDB" id="A0A382PJ35"/>
<dbReference type="EMBL" id="UINC01107771">
    <property type="protein sequence ID" value="SVC73394.1"/>
    <property type="molecule type" value="Genomic_DNA"/>
</dbReference>
<protein>
    <submittedName>
        <fullName evidence="1">Uncharacterized protein</fullName>
    </submittedName>
</protein>